<proteinExistence type="inferred from homology"/>
<dbReference type="PROSITE" id="PS50893">
    <property type="entry name" value="ABC_TRANSPORTER_2"/>
    <property type="match status" value="1"/>
</dbReference>
<evidence type="ECO:0000256" key="1">
    <source>
        <dbReference type="ARBA" id="ARBA00004413"/>
    </source>
</evidence>
<comment type="subcellular location">
    <subcellularLocation>
        <location evidence="1">Cell membrane</location>
        <topology evidence="1">Peripheral membrane protein</topology>
        <orientation evidence="1">Cytoplasmic side</orientation>
    </subcellularLocation>
</comment>
<evidence type="ECO:0000313" key="11">
    <source>
        <dbReference type="EMBL" id="GAA3386969.1"/>
    </source>
</evidence>
<organism evidence="11 12">
    <name type="scientific">Cryptosporangium minutisporangium</name>
    <dbReference type="NCBI Taxonomy" id="113569"/>
    <lineage>
        <taxon>Bacteria</taxon>
        <taxon>Bacillati</taxon>
        <taxon>Actinomycetota</taxon>
        <taxon>Actinomycetes</taxon>
        <taxon>Cryptosporangiales</taxon>
        <taxon>Cryptosporangiaceae</taxon>
        <taxon>Cryptosporangium</taxon>
    </lineage>
</organism>
<evidence type="ECO:0000259" key="10">
    <source>
        <dbReference type="PROSITE" id="PS50893"/>
    </source>
</evidence>
<feature type="domain" description="ABC transporter" evidence="10">
    <location>
        <begin position="6"/>
        <end position="236"/>
    </location>
</feature>
<evidence type="ECO:0000256" key="9">
    <source>
        <dbReference type="ARBA" id="ARBA00049985"/>
    </source>
</evidence>
<keyword evidence="6" id="KW-1278">Translocase</keyword>
<keyword evidence="3" id="KW-1003">Cell membrane</keyword>
<keyword evidence="7" id="KW-0472">Membrane</keyword>
<dbReference type="Proteomes" id="UP001501676">
    <property type="component" value="Unassembled WGS sequence"/>
</dbReference>
<gene>
    <name evidence="11" type="ORF">GCM10020369_27720</name>
</gene>
<dbReference type="PROSITE" id="PS00211">
    <property type="entry name" value="ABC_TRANSPORTER_1"/>
    <property type="match status" value="1"/>
</dbReference>
<evidence type="ECO:0000256" key="3">
    <source>
        <dbReference type="ARBA" id="ARBA00022475"/>
    </source>
</evidence>
<dbReference type="GO" id="GO:0005524">
    <property type="term" value="F:ATP binding"/>
    <property type="evidence" value="ECO:0007669"/>
    <property type="project" value="UniProtKB-KW"/>
</dbReference>
<keyword evidence="2" id="KW-0813">Transport</keyword>
<dbReference type="PANTHER" id="PTHR42711">
    <property type="entry name" value="ABC TRANSPORTER ATP-BINDING PROTEIN"/>
    <property type="match status" value="1"/>
</dbReference>
<reference evidence="12" key="1">
    <citation type="journal article" date="2019" name="Int. J. Syst. Evol. Microbiol.">
        <title>The Global Catalogue of Microorganisms (GCM) 10K type strain sequencing project: providing services to taxonomists for standard genome sequencing and annotation.</title>
        <authorList>
            <consortium name="The Broad Institute Genomics Platform"/>
            <consortium name="The Broad Institute Genome Sequencing Center for Infectious Disease"/>
            <person name="Wu L."/>
            <person name="Ma J."/>
        </authorList>
    </citation>
    <scope>NUCLEOTIDE SEQUENCE [LARGE SCALE GENOMIC DNA]</scope>
    <source>
        <strain evidence="12">JCM 9458</strain>
    </source>
</reference>
<keyword evidence="4" id="KW-0547">Nucleotide-binding</keyword>
<dbReference type="SUPFAM" id="SSF52540">
    <property type="entry name" value="P-loop containing nucleoside triphosphate hydrolases"/>
    <property type="match status" value="1"/>
</dbReference>
<name>A0ABP6SX86_9ACTN</name>
<dbReference type="RefSeq" id="WP_345728463.1">
    <property type="nucleotide sequence ID" value="NZ_BAAAYN010000017.1"/>
</dbReference>
<evidence type="ECO:0000313" key="12">
    <source>
        <dbReference type="Proteomes" id="UP001501676"/>
    </source>
</evidence>
<evidence type="ECO:0000256" key="4">
    <source>
        <dbReference type="ARBA" id="ARBA00022741"/>
    </source>
</evidence>
<dbReference type="PANTHER" id="PTHR42711:SF19">
    <property type="entry name" value="DOXORUBICIN RESISTANCE ATP-BINDING PROTEIN DRRA"/>
    <property type="match status" value="1"/>
</dbReference>
<dbReference type="InterPro" id="IPR005894">
    <property type="entry name" value="DrrA"/>
</dbReference>
<keyword evidence="8" id="KW-0046">Antibiotic resistance</keyword>
<evidence type="ECO:0000256" key="7">
    <source>
        <dbReference type="ARBA" id="ARBA00023136"/>
    </source>
</evidence>
<dbReference type="InterPro" id="IPR003593">
    <property type="entry name" value="AAA+_ATPase"/>
</dbReference>
<evidence type="ECO:0000256" key="2">
    <source>
        <dbReference type="ARBA" id="ARBA00022448"/>
    </source>
</evidence>
<protein>
    <submittedName>
        <fullName evidence="11">Daunorubicin resistance protein DrrA family ABC transporter ATP-binding protein</fullName>
    </submittedName>
</protein>
<dbReference type="InterPro" id="IPR050763">
    <property type="entry name" value="ABC_transporter_ATP-binding"/>
</dbReference>
<dbReference type="NCBIfam" id="TIGR01188">
    <property type="entry name" value="drrA"/>
    <property type="match status" value="1"/>
</dbReference>
<dbReference type="InterPro" id="IPR003439">
    <property type="entry name" value="ABC_transporter-like_ATP-bd"/>
</dbReference>
<evidence type="ECO:0000256" key="5">
    <source>
        <dbReference type="ARBA" id="ARBA00022840"/>
    </source>
</evidence>
<comment type="caution">
    <text evidence="11">The sequence shown here is derived from an EMBL/GenBank/DDBJ whole genome shotgun (WGS) entry which is preliminary data.</text>
</comment>
<evidence type="ECO:0000256" key="8">
    <source>
        <dbReference type="ARBA" id="ARBA00023251"/>
    </source>
</evidence>
<sequence length="345" mass="37428">MTRLAIAAEGLRKSYGDKIVLDGIDLTVPEGTIFSLLGPNGAGKTTTVQILSTLIPADGGTVQVAGHDLARKPDDVRGAIGVTGQYSAVDKLLTGEENLLLMADLKLLSRSDGKRKAAELLDRFDLVEAARKPAGTYSGGMRRRLDLAMTLVGDPRLIFLDEPTTGLDPRSRRSMWQIVRELVASGVTIFLTTQYLEEADQLADRIALLDHGQLIAEGTAEELKRRIPGGHIQLTFADTHLLDHGQLIAEGTAEELKRRIPGGHIQLTFADTHLLDAARQLVGTGVADPETLTLQVPSDGGVRAVRELLARLDERSIDVEDMSVHRPDLDDVFLTLTGKQKENAR</sequence>
<dbReference type="EMBL" id="BAAAYN010000017">
    <property type="protein sequence ID" value="GAA3386969.1"/>
    <property type="molecule type" value="Genomic_DNA"/>
</dbReference>
<dbReference type="Pfam" id="PF00005">
    <property type="entry name" value="ABC_tran"/>
    <property type="match status" value="1"/>
</dbReference>
<accession>A0ABP6SX86</accession>
<keyword evidence="12" id="KW-1185">Reference proteome</keyword>
<dbReference type="SMART" id="SM00382">
    <property type="entry name" value="AAA"/>
    <property type="match status" value="1"/>
</dbReference>
<dbReference type="Gene3D" id="3.40.50.300">
    <property type="entry name" value="P-loop containing nucleotide triphosphate hydrolases"/>
    <property type="match status" value="1"/>
</dbReference>
<keyword evidence="5 11" id="KW-0067">ATP-binding</keyword>
<comment type="similarity">
    <text evidence="9">Belongs to the ABC transporter superfamily. Drug exporter-1 (DrugE1) (TC 3.A.1.105) family.</text>
</comment>
<dbReference type="InterPro" id="IPR027417">
    <property type="entry name" value="P-loop_NTPase"/>
</dbReference>
<evidence type="ECO:0000256" key="6">
    <source>
        <dbReference type="ARBA" id="ARBA00022967"/>
    </source>
</evidence>
<dbReference type="InterPro" id="IPR017871">
    <property type="entry name" value="ABC_transporter-like_CS"/>
</dbReference>